<evidence type="ECO:0000313" key="5">
    <source>
        <dbReference type="EMBL" id="PZN72954.1"/>
    </source>
</evidence>
<dbReference type="InterPro" id="IPR011010">
    <property type="entry name" value="DNA_brk_join_enz"/>
</dbReference>
<evidence type="ECO:0000256" key="1">
    <source>
        <dbReference type="ARBA" id="ARBA00022908"/>
    </source>
</evidence>
<dbReference type="SUPFAM" id="SSF56349">
    <property type="entry name" value="DNA breaking-rejoining enzymes"/>
    <property type="match status" value="1"/>
</dbReference>
<keyword evidence="2" id="KW-0238">DNA-binding</keyword>
<dbReference type="PANTHER" id="PTHR30349">
    <property type="entry name" value="PHAGE INTEGRASE-RELATED"/>
    <property type="match status" value="1"/>
</dbReference>
<dbReference type="GO" id="GO:0015074">
    <property type="term" value="P:DNA integration"/>
    <property type="evidence" value="ECO:0007669"/>
    <property type="project" value="UniProtKB-KW"/>
</dbReference>
<proteinExistence type="predicted"/>
<dbReference type="EMBL" id="QJPH01000471">
    <property type="protein sequence ID" value="PZN72954.1"/>
    <property type="molecule type" value="Genomic_DNA"/>
</dbReference>
<evidence type="ECO:0000313" key="6">
    <source>
        <dbReference type="Proteomes" id="UP000249396"/>
    </source>
</evidence>
<evidence type="ECO:0000259" key="4">
    <source>
        <dbReference type="PROSITE" id="PS51898"/>
    </source>
</evidence>
<dbReference type="InterPro" id="IPR002104">
    <property type="entry name" value="Integrase_catalytic"/>
</dbReference>
<dbReference type="GO" id="GO:0006310">
    <property type="term" value="P:DNA recombination"/>
    <property type="evidence" value="ECO:0007669"/>
    <property type="project" value="UniProtKB-KW"/>
</dbReference>
<dbReference type="CDD" id="cd00796">
    <property type="entry name" value="INT_Rci_Hp1_C"/>
    <property type="match status" value="1"/>
</dbReference>
<dbReference type="Gene3D" id="1.10.150.130">
    <property type="match status" value="1"/>
</dbReference>
<evidence type="ECO:0000256" key="3">
    <source>
        <dbReference type="ARBA" id="ARBA00023172"/>
    </source>
</evidence>
<comment type="caution">
    <text evidence="5">The sequence shown here is derived from an EMBL/GenBank/DDBJ whole genome shotgun (WGS) entry which is preliminary data.</text>
</comment>
<sequence length="323" mass="36458">MATFIRRPSGWLAQIRRTGHKSISRTFDTKVEAERWALSVEATMGQGKYVDTREAESTTLIECLDRYGREVTPSKKGASREMIRIGTLKKTPFAEKSIAAVRSTDVAAWRDARLQSGTAGNTVRLDLALLSHLYTIAIKEWGLPVTNPVTNIRKPPVGKPRDERCLPHQEETILSALDKIHPELRIWSIVAVETGMRRGEIYSLRKEWVRGRVAYLPDTKNGTARQVPLSSRAREALSQLPTMLDGRMFPLNLDYVTRQFSEAADTAGFPKITFHVLRHEATSRFFERGLNMMQVAAITGHKTMVMLRRYTHLQGEDLASLLG</sequence>
<dbReference type="AlphaFoldDB" id="A0A2W4SJC2"/>
<evidence type="ECO:0000256" key="2">
    <source>
        <dbReference type="ARBA" id="ARBA00023125"/>
    </source>
</evidence>
<dbReference type="GO" id="GO:0003677">
    <property type="term" value="F:DNA binding"/>
    <property type="evidence" value="ECO:0007669"/>
    <property type="project" value="UniProtKB-KW"/>
</dbReference>
<dbReference type="InterPro" id="IPR050090">
    <property type="entry name" value="Tyrosine_recombinase_XerCD"/>
</dbReference>
<dbReference type="Pfam" id="PF00589">
    <property type="entry name" value="Phage_integrase"/>
    <property type="match status" value="1"/>
</dbReference>
<reference evidence="5 6" key="1">
    <citation type="journal article" date="2018" name="Aquat. Microb. Ecol.">
        <title>Gammaproteobacterial methanotrophs dominate.</title>
        <authorList>
            <person name="Rissanen A.J."/>
            <person name="Saarenheimo J."/>
            <person name="Tiirola M."/>
            <person name="Peura S."/>
            <person name="Aalto S.L."/>
            <person name="Karvinen A."/>
            <person name="Nykanen H."/>
        </authorList>
    </citation>
    <scope>NUCLEOTIDE SEQUENCE [LARGE SCALE GENOMIC DNA]</scope>
    <source>
        <strain evidence="5">AMbin10</strain>
    </source>
</reference>
<gene>
    <name evidence="5" type="ORF">DM484_23545</name>
</gene>
<name>A0A2W4SJC2_9GAMM</name>
<organism evidence="5 6">
    <name type="scientific">Candidatus Methylumidiphilus alinenensis</name>
    <dbReference type="NCBI Taxonomy" id="2202197"/>
    <lineage>
        <taxon>Bacteria</taxon>
        <taxon>Pseudomonadati</taxon>
        <taxon>Pseudomonadota</taxon>
        <taxon>Gammaproteobacteria</taxon>
        <taxon>Methylococcales</taxon>
        <taxon>Candidatus Methylumidiphilus</taxon>
    </lineage>
</organism>
<protein>
    <submittedName>
        <fullName evidence="5">Site-specific integrase</fullName>
    </submittedName>
</protein>
<dbReference type="Proteomes" id="UP000249396">
    <property type="component" value="Unassembled WGS sequence"/>
</dbReference>
<dbReference type="PANTHER" id="PTHR30349:SF94">
    <property type="entry name" value="INTEGRASE_RECOMBINASE HI_1414-RELATED"/>
    <property type="match status" value="1"/>
</dbReference>
<dbReference type="PROSITE" id="PS51898">
    <property type="entry name" value="TYR_RECOMBINASE"/>
    <property type="match status" value="1"/>
</dbReference>
<keyword evidence="3" id="KW-0233">DNA recombination</keyword>
<dbReference type="InterPro" id="IPR013762">
    <property type="entry name" value="Integrase-like_cat_sf"/>
</dbReference>
<accession>A0A2W4SJC2</accession>
<feature type="domain" description="Tyr recombinase" evidence="4">
    <location>
        <begin position="160"/>
        <end position="323"/>
    </location>
</feature>
<dbReference type="Gene3D" id="1.10.443.10">
    <property type="entry name" value="Intergrase catalytic core"/>
    <property type="match status" value="1"/>
</dbReference>
<keyword evidence="1" id="KW-0229">DNA integration</keyword>
<dbReference type="InterPro" id="IPR010998">
    <property type="entry name" value="Integrase_recombinase_N"/>
</dbReference>